<keyword evidence="2" id="KW-0597">Phosphoprotein</keyword>
<dbReference type="InterPro" id="IPR014030">
    <property type="entry name" value="Ketoacyl_synth_N"/>
</dbReference>
<evidence type="ECO:0000256" key="3">
    <source>
        <dbReference type="ARBA" id="ARBA00022679"/>
    </source>
</evidence>
<evidence type="ECO:0000256" key="6">
    <source>
        <dbReference type="ARBA" id="ARBA00023268"/>
    </source>
</evidence>
<evidence type="ECO:0000256" key="7">
    <source>
        <dbReference type="RuleBase" id="RU003694"/>
    </source>
</evidence>
<dbReference type="FunFam" id="3.40.47.10:FF:000042">
    <property type="entry name" value="Polyketide synthase Pks13"/>
    <property type="match status" value="1"/>
</dbReference>
<dbReference type="Pfam" id="PF00109">
    <property type="entry name" value="ketoacyl-synt"/>
    <property type="match status" value="1"/>
</dbReference>
<dbReference type="PROSITE" id="PS00606">
    <property type="entry name" value="KS3_1"/>
    <property type="match status" value="1"/>
</dbReference>
<feature type="region of interest" description="Disordered" evidence="8">
    <location>
        <begin position="1"/>
        <end position="24"/>
    </location>
</feature>
<evidence type="ECO:0000256" key="4">
    <source>
        <dbReference type="ARBA" id="ARBA00022832"/>
    </source>
</evidence>
<dbReference type="PANTHER" id="PTHR43775">
    <property type="entry name" value="FATTY ACID SYNTHASE"/>
    <property type="match status" value="1"/>
</dbReference>
<dbReference type="EMBL" id="CP006644">
    <property type="protein sequence ID" value="AHE55005.1"/>
    <property type="molecule type" value="Genomic_DNA"/>
</dbReference>
<protein>
    <recommendedName>
        <fullName evidence="9">Ketosynthase family 3 (KS3) domain-containing protein</fullName>
    </recommendedName>
</protein>
<keyword evidence="4" id="KW-0276">Fatty acid metabolism</keyword>
<dbReference type="HOGENOM" id="CLU_000022_16_2_5"/>
<evidence type="ECO:0000256" key="1">
    <source>
        <dbReference type="ARBA" id="ARBA00022450"/>
    </source>
</evidence>
<evidence type="ECO:0000313" key="10">
    <source>
        <dbReference type="EMBL" id="AHE55005.1"/>
    </source>
</evidence>
<dbReference type="PROSITE" id="PS52004">
    <property type="entry name" value="KS3_2"/>
    <property type="match status" value="1"/>
</dbReference>
<dbReference type="GO" id="GO:0071770">
    <property type="term" value="P:DIM/DIP cell wall layer assembly"/>
    <property type="evidence" value="ECO:0007669"/>
    <property type="project" value="TreeGrafter"/>
</dbReference>
<dbReference type="GO" id="GO:0005886">
    <property type="term" value="C:plasma membrane"/>
    <property type="evidence" value="ECO:0007669"/>
    <property type="project" value="TreeGrafter"/>
</dbReference>
<accession>W0AHA6</accession>
<dbReference type="CDD" id="cd00833">
    <property type="entry name" value="PKS"/>
    <property type="match status" value="1"/>
</dbReference>
<name>W0AHA6_9SPHN</name>
<dbReference type="SUPFAM" id="SSF53901">
    <property type="entry name" value="Thiolase-like"/>
    <property type="match status" value="1"/>
</dbReference>
<gene>
    <name evidence="10" type="ORF">NX02_16635</name>
</gene>
<dbReference type="Pfam" id="PF02801">
    <property type="entry name" value="Ketoacyl-synt_C"/>
    <property type="match status" value="1"/>
</dbReference>
<reference evidence="10 11" key="1">
    <citation type="submission" date="2013-07" db="EMBL/GenBank/DDBJ databases">
        <title>Completed genome of Sphingomonas sanxanigenens NX02.</title>
        <authorList>
            <person name="Ma T."/>
            <person name="Huang H."/>
            <person name="Wu M."/>
            <person name="Li X."/>
            <person name="Li G."/>
        </authorList>
    </citation>
    <scope>NUCLEOTIDE SEQUENCE [LARGE SCALE GENOMIC DNA]</scope>
    <source>
        <strain evidence="10 11">NX02</strain>
    </source>
</reference>
<proteinExistence type="inferred from homology"/>
<evidence type="ECO:0000256" key="8">
    <source>
        <dbReference type="SAM" id="MobiDB-lite"/>
    </source>
</evidence>
<dbReference type="GO" id="GO:0004315">
    <property type="term" value="F:3-oxoacyl-[acyl-carrier-protein] synthase activity"/>
    <property type="evidence" value="ECO:0007669"/>
    <property type="project" value="InterPro"/>
</dbReference>
<dbReference type="STRING" id="1123269.NX02_16635"/>
<dbReference type="SMART" id="SM00825">
    <property type="entry name" value="PKS_KS"/>
    <property type="match status" value="1"/>
</dbReference>
<dbReference type="Proteomes" id="UP000018851">
    <property type="component" value="Chromosome"/>
</dbReference>
<dbReference type="Gene3D" id="3.40.47.10">
    <property type="match status" value="1"/>
</dbReference>
<dbReference type="InterPro" id="IPR018201">
    <property type="entry name" value="Ketoacyl_synth_AS"/>
</dbReference>
<dbReference type="InterPro" id="IPR016039">
    <property type="entry name" value="Thiolase-like"/>
</dbReference>
<evidence type="ECO:0000256" key="5">
    <source>
        <dbReference type="ARBA" id="ARBA00023098"/>
    </source>
</evidence>
<dbReference type="KEGG" id="ssan:NX02_16635"/>
<evidence type="ECO:0000313" key="11">
    <source>
        <dbReference type="Proteomes" id="UP000018851"/>
    </source>
</evidence>
<feature type="domain" description="Ketosynthase family 3 (KS3)" evidence="9">
    <location>
        <begin position="60"/>
        <end position="490"/>
    </location>
</feature>
<evidence type="ECO:0000256" key="2">
    <source>
        <dbReference type="ARBA" id="ARBA00022553"/>
    </source>
</evidence>
<dbReference type="GO" id="GO:0004312">
    <property type="term" value="F:fatty acid synthase activity"/>
    <property type="evidence" value="ECO:0007669"/>
    <property type="project" value="TreeGrafter"/>
</dbReference>
<keyword evidence="1" id="KW-0596">Phosphopantetheine</keyword>
<sequence>MRISPGRTTSRRPRRRGWIAPATAAPPCNAAAPPALSHGIEPMYQDPNAFDPNDDDAVSDTAIAIVGMSCRFANARGLDAYWSLLSEGREGVETYSDEELIAAGVSPAMLRNRNYVRRGAPLTDMECFDASLFGLSPRDAAIMDPQHRHFLECAWEALENAGHTPQRFDGTIGVFAGSGHNAYMPYNLLTNPKLVRDVGLFLLRHTSNDKDFLTTRVSYLFDLKGPSINVQTACSTSLVSIHMAAQSLISGECDMAIAGGTSIELPHRQGYVFEEGEILSPDGHCRPFDADSQGTVFGSGVAVVALRRLADAIEAGDHIYAVLRGSAINNDGAGKVGYLAPSVDGQAKVIAEALAMADVDAGSISYVEAHGTGTPVGDPIEIAALTQAFRQSTDRVGHCAIGSVKANIGHTDTAAGAAGLIKVALSLHNRELPASLNFTAPNPGCAFEGSPFRVQAARAPWLTAGGRGPPSRAARASARSASAAPMRMSCLRKRRRGAPAAAAAAARSC</sequence>
<dbReference type="InterPro" id="IPR050091">
    <property type="entry name" value="PKS_NRPS_Biosynth_Enz"/>
</dbReference>
<dbReference type="PANTHER" id="PTHR43775:SF37">
    <property type="entry name" value="SI:DKEY-61P9.11"/>
    <property type="match status" value="1"/>
</dbReference>
<organism evidence="10 11">
    <name type="scientific">Sphingomonas sanxanigenens DSM 19645 = NX02</name>
    <dbReference type="NCBI Taxonomy" id="1123269"/>
    <lineage>
        <taxon>Bacteria</taxon>
        <taxon>Pseudomonadati</taxon>
        <taxon>Pseudomonadota</taxon>
        <taxon>Alphaproteobacteria</taxon>
        <taxon>Sphingomonadales</taxon>
        <taxon>Sphingomonadaceae</taxon>
        <taxon>Sphingomonas</taxon>
    </lineage>
</organism>
<comment type="similarity">
    <text evidence="7">Belongs to the thiolase-like superfamily. Beta-ketoacyl-ACP synthases family.</text>
</comment>
<dbReference type="GO" id="GO:0006633">
    <property type="term" value="P:fatty acid biosynthetic process"/>
    <property type="evidence" value="ECO:0007669"/>
    <property type="project" value="InterPro"/>
</dbReference>
<dbReference type="AlphaFoldDB" id="W0AHA6"/>
<dbReference type="eggNOG" id="COG3321">
    <property type="taxonomic scope" value="Bacteria"/>
</dbReference>
<keyword evidence="3 7" id="KW-0808">Transferase</keyword>
<dbReference type="GO" id="GO:0005737">
    <property type="term" value="C:cytoplasm"/>
    <property type="evidence" value="ECO:0007669"/>
    <property type="project" value="TreeGrafter"/>
</dbReference>
<dbReference type="InterPro" id="IPR020841">
    <property type="entry name" value="PKS_Beta-ketoAc_synthase_dom"/>
</dbReference>
<dbReference type="PATRIC" id="fig|1123269.5.peg.3257"/>
<keyword evidence="5" id="KW-0443">Lipid metabolism</keyword>
<dbReference type="InterPro" id="IPR014031">
    <property type="entry name" value="Ketoacyl_synth_C"/>
</dbReference>
<evidence type="ECO:0000259" key="9">
    <source>
        <dbReference type="PROSITE" id="PS52004"/>
    </source>
</evidence>
<keyword evidence="11" id="KW-1185">Reference proteome</keyword>
<keyword evidence="6" id="KW-0511">Multifunctional enzyme</keyword>